<keyword evidence="5 8" id="KW-0804">Transcription</keyword>
<dbReference type="PANTHER" id="PTHR13321">
    <property type="entry name" value="MEDIATOR OF RNA POLYMERASE II TRANSCRIPTION, SUBUNIT 18"/>
    <property type="match status" value="1"/>
</dbReference>
<dbReference type="GO" id="GO:0016592">
    <property type="term" value="C:mediator complex"/>
    <property type="evidence" value="ECO:0007669"/>
    <property type="project" value="InterPro"/>
</dbReference>
<keyword evidence="6 8" id="KW-0539">Nucleus</keyword>
<comment type="function">
    <text evidence="8">Component of the Mediator complex, a coactivator involved in the regulated transcription of nearly all RNA polymerase II-dependent genes. Mediator functions as a bridge to convey information from gene-specific regulatory proteins to the basal RNA polymerase II transcription machinery. Mediator is recruited to promoters by direct interactions with regulatory proteins and serves as a scaffold for the assembly of a functional preinitiation complex with RNA polymerase II and the general transcription factors.</text>
</comment>
<sequence length="294" mass="33471">MLKDGDYCNQASRGLDRDPNLCVCLRVALSREDPVLRRLLEHPGEIGLNSYIYQHINSDTRTLLKTDHARRRLSLITTYNMSSANSSPQTQTPLSYEVSLWGEITGEEEVINPIINRFTLSTETTQKLDIRDIIFEPNEEPAIGEPLYLRCRRDNTNSANPWTLFTYGRPQPERISPDAIVRPVAVMNISSGNVIAFASALGYRVKIDTVKEGYLFTKANMTIQMFRRPKPKTDDSEVIDLDPEPENQQSWNVDIRQYPVISVKDTSITEAIDNVLSLKLLMKGLLDLERKDVQ</sequence>
<comment type="subunit">
    <text evidence="8">Component of the Mediator complex.</text>
</comment>
<name>A0A0B7FT62_THACB</name>
<dbReference type="GO" id="GO:0003712">
    <property type="term" value="F:transcription coregulator activity"/>
    <property type="evidence" value="ECO:0007669"/>
    <property type="project" value="InterPro"/>
</dbReference>
<dbReference type="Gene3D" id="2.40.320.10">
    <property type="entry name" value="Hypothetical Protein Pfu-838710-001"/>
    <property type="match status" value="1"/>
</dbReference>
<accession>A0A0B7FT62</accession>
<comment type="subcellular location">
    <subcellularLocation>
        <location evidence="1 8">Nucleus</location>
    </subcellularLocation>
</comment>
<evidence type="ECO:0000256" key="4">
    <source>
        <dbReference type="ARBA" id="ARBA00023015"/>
    </source>
</evidence>
<evidence type="ECO:0000256" key="3">
    <source>
        <dbReference type="ARBA" id="ARBA00019612"/>
    </source>
</evidence>
<evidence type="ECO:0000256" key="6">
    <source>
        <dbReference type="ARBA" id="ARBA00023242"/>
    </source>
</evidence>
<evidence type="ECO:0000256" key="7">
    <source>
        <dbReference type="ARBA" id="ARBA00032012"/>
    </source>
</evidence>
<dbReference type="InterPro" id="IPR019095">
    <property type="entry name" value="Mediator_Med18"/>
</dbReference>
<evidence type="ECO:0000313" key="9">
    <source>
        <dbReference type="EMBL" id="CEL59423.1"/>
    </source>
</evidence>
<organism evidence="9 10">
    <name type="scientific">Thanatephorus cucumeris (strain AG1-IB / isolate 7/3/14)</name>
    <name type="common">Lettuce bottom rot fungus</name>
    <name type="synonym">Rhizoctonia solani</name>
    <dbReference type="NCBI Taxonomy" id="1108050"/>
    <lineage>
        <taxon>Eukaryota</taxon>
        <taxon>Fungi</taxon>
        <taxon>Dikarya</taxon>
        <taxon>Basidiomycota</taxon>
        <taxon>Agaricomycotina</taxon>
        <taxon>Agaricomycetes</taxon>
        <taxon>Cantharellales</taxon>
        <taxon>Ceratobasidiaceae</taxon>
        <taxon>Rhizoctonia</taxon>
        <taxon>Rhizoctonia solani AG-1</taxon>
    </lineage>
</organism>
<evidence type="ECO:0000256" key="1">
    <source>
        <dbReference type="ARBA" id="ARBA00004123"/>
    </source>
</evidence>
<reference evidence="9 10" key="1">
    <citation type="submission" date="2014-11" db="EMBL/GenBank/DDBJ databases">
        <authorList>
            <person name="Wibberg Daniel"/>
        </authorList>
    </citation>
    <scope>NUCLEOTIDE SEQUENCE [LARGE SCALE GENOMIC DNA]</scope>
    <source>
        <strain evidence="9">Rhizoctonia solani AG1-IB 7/3/14</strain>
    </source>
</reference>
<dbReference type="PANTHER" id="PTHR13321:SF2">
    <property type="entry name" value="MEDIATOR OF RNA POLYMERASE II TRANSCRIPTION SUBUNIT 18"/>
    <property type="match status" value="1"/>
</dbReference>
<evidence type="ECO:0000256" key="2">
    <source>
        <dbReference type="ARBA" id="ARBA00009814"/>
    </source>
</evidence>
<dbReference type="GO" id="GO:0006369">
    <property type="term" value="P:termination of RNA polymerase II transcription"/>
    <property type="evidence" value="ECO:0007669"/>
    <property type="project" value="TreeGrafter"/>
</dbReference>
<keyword evidence="4 8" id="KW-0805">Transcription regulation</keyword>
<dbReference type="Proteomes" id="UP000059188">
    <property type="component" value="Unassembled WGS sequence"/>
</dbReference>
<gene>
    <name evidence="8" type="primary">MED18</name>
    <name evidence="9" type="ORF">RSOLAG1IB_03356</name>
</gene>
<evidence type="ECO:0000313" key="10">
    <source>
        <dbReference type="Proteomes" id="UP000059188"/>
    </source>
</evidence>
<evidence type="ECO:0000256" key="5">
    <source>
        <dbReference type="ARBA" id="ARBA00023163"/>
    </source>
</evidence>
<dbReference type="GO" id="GO:0006357">
    <property type="term" value="P:regulation of transcription by RNA polymerase II"/>
    <property type="evidence" value="ECO:0007669"/>
    <property type="project" value="InterPro"/>
</dbReference>
<evidence type="ECO:0000256" key="8">
    <source>
        <dbReference type="RuleBase" id="RU364150"/>
    </source>
</evidence>
<dbReference type="OrthoDB" id="10018982at2759"/>
<dbReference type="AlphaFoldDB" id="A0A0B7FT62"/>
<keyword evidence="10" id="KW-1185">Reference proteome</keyword>
<dbReference type="EMBL" id="LN679103">
    <property type="protein sequence ID" value="CEL59423.1"/>
    <property type="molecule type" value="Genomic_DNA"/>
</dbReference>
<dbReference type="GO" id="GO:0070847">
    <property type="term" value="C:core mediator complex"/>
    <property type="evidence" value="ECO:0007669"/>
    <property type="project" value="TreeGrafter"/>
</dbReference>
<protein>
    <recommendedName>
        <fullName evidence="3 8">Mediator of RNA polymerase II transcription subunit 18</fullName>
    </recommendedName>
    <alternativeName>
        <fullName evidence="7 8">Mediator complex subunit 18</fullName>
    </alternativeName>
</protein>
<comment type="similarity">
    <text evidence="2 8">Belongs to the Mediator complex subunit 18 family.</text>
</comment>
<dbReference type="Pfam" id="PF09637">
    <property type="entry name" value="Med18"/>
    <property type="match status" value="1"/>
</dbReference>
<keyword evidence="8" id="KW-0010">Activator</keyword>
<proteinExistence type="inferred from homology"/>